<evidence type="ECO:0000256" key="12">
    <source>
        <dbReference type="ARBA" id="ARBA00023133"/>
    </source>
</evidence>
<feature type="compositionally biased region" description="Polar residues" evidence="15">
    <location>
        <begin position="2181"/>
        <end position="2192"/>
    </location>
</feature>
<dbReference type="Proteomes" id="UP000265663">
    <property type="component" value="Unassembled WGS sequence"/>
</dbReference>
<dbReference type="GO" id="GO:0006397">
    <property type="term" value="P:mRNA processing"/>
    <property type="evidence" value="ECO:0007669"/>
    <property type="project" value="InterPro"/>
</dbReference>
<dbReference type="GO" id="GO:0006782">
    <property type="term" value="P:protoporphyrinogen IX biosynthetic process"/>
    <property type="evidence" value="ECO:0007669"/>
    <property type="project" value="UniProtKB-UniPathway"/>
</dbReference>
<keyword evidence="11" id="KW-0663">Pyridoxal phosphate</keyword>
<feature type="compositionally biased region" description="Polar residues" evidence="15">
    <location>
        <begin position="2222"/>
        <end position="2249"/>
    </location>
</feature>
<keyword evidence="21" id="KW-1185">Reference proteome</keyword>
<keyword evidence="12" id="KW-0350">Heme biosynthesis</keyword>
<feature type="compositionally biased region" description="Gly residues" evidence="15">
    <location>
        <begin position="641"/>
        <end position="652"/>
    </location>
</feature>
<dbReference type="UniPathway" id="UPA00251">
    <property type="reaction ID" value="UER00375"/>
</dbReference>
<feature type="compositionally biased region" description="Polar residues" evidence="15">
    <location>
        <begin position="2592"/>
        <end position="2606"/>
    </location>
</feature>
<evidence type="ECO:0000259" key="19">
    <source>
        <dbReference type="Pfam" id="PF16134"/>
    </source>
</evidence>
<feature type="compositionally biased region" description="Basic and acidic residues" evidence="15">
    <location>
        <begin position="2357"/>
        <end position="2382"/>
    </location>
</feature>
<dbReference type="Gene3D" id="3.90.1150.10">
    <property type="entry name" value="Aspartate Aminotransferase, domain 1"/>
    <property type="match status" value="1"/>
</dbReference>
<dbReference type="GO" id="GO:0030170">
    <property type="term" value="F:pyridoxal phosphate binding"/>
    <property type="evidence" value="ECO:0007669"/>
    <property type="project" value="InterPro"/>
</dbReference>
<comment type="similarity">
    <text evidence="5">Belongs to the THOC2 family.</text>
</comment>
<dbReference type="GO" id="GO:0000445">
    <property type="term" value="C:THO complex part of transcription export complex"/>
    <property type="evidence" value="ECO:0007669"/>
    <property type="project" value="TreeGrafter"/>
</dbReference>
<feature type="region of interest" description="Disordered" evidence="15">
    <location>
        <begin position="600"/>
        <end position="719"/>
    </location>
</feature>
<feature type="compositionally biased region" description="Basic and acidic residues" evidence="15">
    <location>
        <begin position="2160"/>
        <end position="2174"/>
    </location>
</feature>
<dbReference type="InterPro" id="IPR021726">
    <property type="entry name" value="THO_THOC2_N"/>
</dbReference>
<feature type="region of interest" description="Disordered" evidence="15">
    <location>
        <begin position="1025"/>
        <end position="1044"/>
    </location>
</feature>
<evidence type="ECO:0000256" key="4">
    <source>
        <dbReference type="ARBA" id="ARBA00005029"/>
    </source>
</evidence>
<dbReference type="NCBIfam" id="TIGR01821">
    <property type="entry name" value="5aminolev_synth"/>
    <property type="match status" value="1"/>
</dbReference>
<dbReference type="InterPro" id="IPR040007">
    <property type="entry name" value="Tho2"/>
</dbReference>
<feature type="compositionally biased region" description="Basic and acidic residues" evidence="15">
    <location>
        <begin position="1186"/>
        <end position="1198"/>
    </location>
</feature>
<dbReference type="Pfam" id="PF16134">
    <property type="entry name" value="THOC2_N"/>
    <property type="match status" value="1"/>
</dbReference>
<evidence type="ECO:0000256" key="15">
    <source>
        <dbReference type="SAM" id="MobiDB-lite"/>
    </source>
</evidence>
<comment type="subcellular location">
    <subcellularLocation>
        <location evidence="3">Nucleus</location>
    </subcellularLocation>
</comment>
<sequence length="2934" mass="323973">MEALLRQSKSMCPFLHKTSPATLRSLSTTTAAAARPEVSPGAGSMSNLQVLARRCPIMGKALAVQNARNGNNALAGAFGGARAYHTRVNRARLHTTASKEAKVVDMQIGSKKGPDPTNVAASSTPRATTFDYEGFYQNELDKKHKDKSYRYFNNINRLAKEFPRAHKESVEDKVTVWCSNDYLGMGRNPQVLKSMHETLDNYGAGAGGTRNISGHNQHAVALEDTIAKLHSKEAALVFSSCYVANDATLATLGSKLPNCVILSDSLNHASMIQGIRHSGANKVVFKHNDVADLEAKLQSIPAEYPKIIAFESVYSMCGSIGPIAEICDLAEKYGAITFLDEVHAVGMYGPHGAGVAEHLDYEAHKAGRPQGTVQDRVDIITGTLGKAYGCVGGYIAGSAKLVDAIRSLAPGFIFTTSLPPATMAGAKTAIEYQANYQGDRRLQQLHTRAVKDALNEKGIPVIPNPSHIIPILVGNAEVARKASDLLLEDWGIYVQAINYPTVPVGQERLRITPTPGHIREYRDHLVEAVEAVWTQLGIKRTSEWAAKGGFIGVGEAGKVEEEPLWTNEQLGLNDVINEMKAGQDATGVLEAILENERKATAQARKRNDRTYSQEDERNGRPSPHRPQNLGLAHQQQNNSPRGGGGGGGGGGRRQSRNSGRGGTSSVPQSPSMPHASPTAMSPPANTYPSTRPSHPTPLAPAPPAPQLSAPSSQREVPESNEYLTPDRVAHWNGQARDAIVKAAAFAQADGDALTLAVIFHEIIEASMNSLLDAGELGSIVRDIVSAPSHELVDPVSTFLDTLGSLTQDEGKQAVVRQMLVATSIDLSRMRSELENDLLKSLGLVRDSFSKMGVRKATHALYRQSNYNLLREETEGYSKLMTEYFTTVNSEPPTQEVVSETYQRVNALIGAFDLDIGRVLDVTLDVFASLLVKHGKFFVKLLRTSAWWPQLRGFDGIEWEEPEVPTLPRWAQPDSKQWYYSDEEKEEQLRLRESRDRKFWQRVGELGDRAGVQAFFELGARRITSNKRQPDQKPPADGAPLSKQQAARKWADEWMEQTKTLPPSGNDIAAQLLGFKLQFYASDSRDASDELPDNLMYLIALLIKIGFISILDLYPHLYPLEEDMSAHKEKLFKVKRQKEEQEGGAVLNALTMAGALPDDTPGQPAVSRLRDAESRSKSDSGRNTPAKSDEPADKKRELPEARDQKYTLLKSLLCIGALPEALFILGRHPWFLEVYPELLDLIFRLAHHSLSKVYEASKPASAERPFISTKGAGVRGPSKPTDFVPRRPLRWAKADTRDMDGGIDYKFYWEDWLDNVPVCQEVDDVMKLCSTLLGLVGPECGKDAVLLTKIVRIGNKSLADDSSAANRKRWINFSTTFITPAITFTGRNPAVINEVWDLLKTFDTATRYTIYQQWFNGIPKAAIKTAFQKVQVETRQTLSRISATNTKDYGRKIAKISHASPGVVFERTVKQLVNYPNMITVLVECSRYLTLLGYDVLTWTLVTYLRNPNKGSQQDDGMLSAPWLKNIATFVGRVYAEYRLMDATPVLQLIAHQLLCSEGELYMLDVLEQMVKSMGGISFSGSVSEAMTLALSGGPQLRTFILSHRLADDRHKAGVPARRLIKWLKDTGLGPQILIALAQHVEAYVHREDQQDVPDKPVLFNVDKLRSNLLHYLELLRAYISVDEFDAIFPSLIEMMADFYVEPDVAFTIARASIATKASAFRAAQRTKLIAGDETNGDTSMSGVEDSSLASGTDTMVTKTTEATEDVEMKDSIPSADAVTGEGDATATAVAKSDVLNLEIERLATQLKQHMPDTFGQHPCLTFYITFWQLSLRDVDRDGIDQQYKETIEYLERRIPAPVPDRRGGYRPNVPKPDTAEVRNAKAEIVQLREEQQVFTKTKAATQDSLRAELGRWFDGVPMIGPQCDALHNALLQDCFIPRSRMSLEDAQYASSMLMFMHSSGVPGFRMSRLLDVLFNSNKLMAIISMYTEAEALSFGRFLSDILRELQIWHANKNDAYVKNAHGLEQNLPGFGRSYNAERNATTFFPYEQFCMVLFKWHKALTTALKTCLESGSYMQIRNAINVLHALGSHFPKVVTLGTELKQTIEALVETEEREDLKKSLQSILGPIMKGEKLWLEEHIFRNTPAPPPGPGSTTNGSDKAALEKGKTPQPHDTRPNATALAFNTKSEPNGVQRTPARADDNGSKRSVHNPATPALLRDREPVQSSSRLSEVRPSTPSQQENGTGRSTSKPGPPMHPSSVPPRPDNRNTPIQPTSVGRPSHALPSRPDLQPSRTRQPERPLAERPLEGGHSRYENRGHPAEYGRLDRSGDPARQREASPGRRPRLPGGRTPERMPTGTDHREWSGRERDYDDWALRAMPRDTRAPPVRPPPVWDPRDARDPRDPRDQRERSEPRGHAPLPVMDARRMPSNSSLANEYRRDGPPANATYGSEQSDRHSRVSQGPTPAKEEPTVNPARAALINQAEHGRHELPRPDRDSRRERDSRLNSPHHGEDRRSDDRRLDERPPGYHGRSDALREVRDERLNHPPSAIRDRRDEPAASAPTGPRGGRNESTSSRASREMFQPASGPRASGHQVQDPNYGRLNQPSEPAPPSGPRSDRPHSQPQPPTPTAPTGPAASLPAGIHPSRLVNIEGRPSSGPPLQTNMPNAPSGPRGSNRAPQGPIPSSPGGRGPPTGPAAAERGSRNAGNPLRAINNVLTGNAPADRSSEWTAPPANPPVRGRGATRANGTVEGPGGMTSPMPPPSHASTPNRIENQHPRSSRNDDVLSRTDAVPAEEGRSESRSHRDSHRDSRRSERSGRERSSPERSERRLEERNSRTAPSDRSEGERGGRDKRGGDRESSRRDREREGESRSAREPRESSRRERGTREDGGRTSGREDRDRRSRGGGGSGGADDIRKRSRDPQDQGHVDVKRRR</sequence>
<evidence type="ECO:0000256" key="3">
    <source>
        <dbReference type="ARBA" id="ARBA00004123"/>
    </source>
</evidence>
<dbReference type="PANTHER" id="PTHR21597:SF0">
    <property type="entry name" value="THO COMPLEX SUBUNIT 2"/>
    <property type="match status" value="1"/>
</dbReference>
<evidence type="ECO:0000256" key="2">
    <source>
        <dbReference type="ARBA" id="ARBA00003076"/>
    </source>
</evidence>
<dbReference type="InterPro" id="IPR021418">
    <property type="entry name" value="THO_THOC2_C"/>
</dbReference>
<evidence type="ECO:0000256" key="5">
    <source>
        <dbReference type="ARBA" id="ARBA00007857"/>
    </source>
</evidence>
<dbReference type="InterPro" id="IPR015422">
    <property type="entry name" value="PyrdxlP-dep_Trfase_small"/>
</dbReference>
<comment type="cofactor">
    <cofactor evidence="1">
        <name>pyridoxal 5'-phosphate</name>
        <dbReference type="ChEBI" id="CHEBI:597326"/>
    </cofactor>
</comment>
<dbReference type="CDD" id="cd06454">
    <property type="entry name" value="KBL_like"/>
    <property type="match status" value="1"/>
</dbReference>
<reference evidence="20 21" key="1">
    <citation type="journal article" date="2014" name="PLoS ONE">
        <title>De novo Genome Assembly of the Fungal Plant Pathogen Pyrenophora semeniperda.</title>
        <authorList>
            <person name="Soliai M.M."/>
            <person name="Meyer S.E."/>
            <person name="Udall J.A."/>
            <person name="Elzinga D.E."/>
            <person name="Hermansen R.A."/>
            <person name="Bodily P.M."/>
            <person name="Hart A.A."/>
            <person name="Coleman C.E."/>
        </authorList>
    </citation>
    <scope>NUCLEOTIDE SEQUENCE [LARGE SCALE GENOMIC DNA]</scope>
    <source>
        <strain evidence="20 21">CCB06</strain>
        <tissue evidence="20">Mycelium</tissue>
    </source>
</reference>
<evidence type="ECO:0000313" key="21">
    <source>
        <dbReference type="Proteomes" id="UP000265663"/>
    </source>
</evidence>
<feature type="compositionally biased region" description="Pro residues" evidence="15">
    <location>
        <begin position="694"/>
        <end position="705"/>
    </location>
</feature>
<dbReference type="Gene3D" id="3.40.640.10">
    <property type="entry name" value="Type I PLP-dependent aspartate aminotransferase-like (Major domain)"/>
    <property type="match status" value="1"/>
</dbReference>
<evidence type="ECO:0000256" key="9">
    <source>
        <dbReference type="ARBA" id="ARBA00019596"/>
    </source>
</evidence>
<dbReference type="Pfam" id="PF11262">
    <property type="entry name" value="Tho2"/>
    <property type="match status" value="1"/>
</dbReference>
<evidence type="ECO:0000256" key="10">
    <source>
        <dbReference type="ARBA" id="ARBA00022679"/>
    </source>
</evidence>
<feature type="compositionally biased region" description="Polar residues" evidence="15">
    <location>
        <begin position="2266"/>
        <end position="2276"/>
    </location>
</feature>
<evidence type="ECO:0000313" key="20">
    <source>
        <dbReference type="EMBL" id="RMZ70908.1"/>
    </source>
</evidence>
<name>A0A3M7M8Y2_9PLEO</name>
<dbReference type="Pfam" id="PF11732">
    <property type="entry name" value="Thoc2"/>
    <property type="match status" value="1"/>
</dbReference>
<gene>
    <name evidence="20" type="ORF">GMOD_00008566</name>
</gene>
<evidence type="ECO:0000256" key="14">
    <source>
        <dbReference type="ARBA" id="ARBA00023315"/>
    </source>
</evidence>
<evidence type="ECO:0000259" key="18">
    <source>
        <dbReference type="Pfam" id="PF11732"/>
    </source>
</evidence>
<dbReference type="PANTHER" id="PTHR21597">
    <property type="entry name" value="THO2 PROTEIN"/>
    <property type="match status" value="1"/>
</dbReference>
<keyword evidence="10" id="KW-0808">Transferase</keyword>
<feature type="region of interest" description="Disordered" evidence="15">
    <location>
        <begin position="1153"/>
        <end position="1198"/>
    </location>
</feature>
<evidence type="ECO:0000256" key="8">
    <source>
        <dbReference type="ARBA" id="ARBA00019560"/>
    </source>
</evidence>
<keyword evidence="13" id="KW-0539">Nucleus</keyword>
<feature type="compositionally biased region" description="Low complexity" evidence="15">
    <location>
        <begin position="2632"/>
        <end position="2641"/>
    </location>
</feature>
<feature type="compositionally biased region" description="Basic and acidic residues" evidence="15">
    <location>
        <begin position="2294"/>
        <end position="2338"/>
    </location>
</feature>
<evidence type="ECO:0000256" key="13">
    <source>
        <dbReference type="ARBA" id="ARBA00023242"/>
    </source>
</evidence>
<comment type="similarity">
    <text evidence="6">Belongs to the class-II pyridoxal-phosphate-dependent aminotransferase family.</text>
</comment>
<protein>
    <recommendedName>
        <fullName evidence="8">5-aminolevulinate synthase, mitochondrial</fullName>
        <ecNumber evidence="7">2.3.1.37</ecNumber>
    </recommendedName>
    <alternativeName>
        <fullName evidence="9">THO complex subunit 2</fullName>
    </alternativeName>
</protein>
<feature type="compositionally biased region" description="Basic and acidic residues" evidence="15">
    <location>
        <begin position="2393"/>
        <end position="2414"/>
    </location>
</feature>
<feature type="compositionally biased region" description="Basic and acidic residues" evidence="15">
    <location>
        <begin position="2794"/>
        <end position="2903"/>
    </location>
</feature>
<dbReference type="GO" id="GO:0003870">
    <property type="term" value="F:5-aminolevulinate synthase activity"/>
    <property type="evidence" value="ECO:0007669"/>
    <property type="project" value="UniProtKB-EC"/>
</dbReference>
<evidence type="ECO:0000256" key="6">
    <source>
        <dbReference type="ARBA" id="ARBA00008392"/>
    </source>
</evidence>
<dbReference type="InterPro" id="IPR010961">
    <property type="entry name" value="4pyrrol_synth_NH2levulA_synth"/>
</dbReference>
<dbReference type="FunFam" id="3.40.640.10:FF:000006">
    <property type="entry name" value="5-aminolevulinate synthase, mitochondrial"/>
    <property type="match status" value="1"/>
</dbReference>
<dbReference type="SUPFAM" id="SSF53383">
    <property type="entry name" value="PLP-dependent transferases"/>
    <property type="match status" value="1"/>
</dbReference>
<dbReference type="InterPro" id="IPR015424">
    <property type="entry name" value="PyrdxlP-dep_Trfase"/>
</dbReference>
<comment type="pathway">
    <text evidence="4">Porphyrin-containing compound metabolism; protoporphyrin-IX biosynthesis; 5-aminolevulinate from glycine: step 1/1.</text>
</comment>
<evidence type="ECO:0000259" key="16">
    <source>
        <dbReference type="Pfam" id="PF00155"/>
    </source>
</evidence>
<feature type="compositionally biased region" description="Basic and acidic residues" evidence="15">
    <location>
        <begin position="2913"/>
        <end position="2934"/>
    </location>
</feature>
<proteinExistence type="inferred from homology"/>
<feature type="region of interest" description="Disordered" evidence="15">
    <location>
        <begin position="1733"/>
        <end position="1754"/>
    </location>
</feature>
<evidence type="ECO:0000256" key="1">
    <source>
        <dbReference type="ARBA" id="ARBA00001933"/>
    </source>
</evidence>
<dbReference type="InterPro" id="IPR032302">
    <property type="entry name" value="THOC2_N"/>
</dbReference>
<dbReference type="GO" id="GO:0006406">
    <property type="term" value="P:mRNA export from nucleus"/>
    <property type="evidence" value="ECO:0007669"/>
    <property type="project" value="InterPro"/>
</dbReference>
<dbReference type="Pfam" id="PF00155">
    <property type="entry name" value="Aminotran_1_2"/>
    <property type="match status" value="1"/>
</dbReference>
<feature type="domain" description="THO complex subunitTHOC2 C-terminal" evidence="17">
    <location>
        <begin position="1819"/>
        <end position="2125"/>
    </location>
</feature>
<feature type="compositionally biased region" description="Pro residues" evidence="15">
    <location>
        <begin position="2250"/>
        <end position="2262"/>
    </location>
</feature>
<dbReference type="InterPro" id="IPR004839">
    <property type="entry name" value="Aminotransferase_I/II_large"/>
</dbReference>
<feature type="compositionally biased region" description="Basic and acidic residues" evidence="15">
    <location>
        <begin position="2772"/>
        <end position="2786"/>
    </location>
</feature>
<feature type="domain" description="THO complex subunit 2 N-terminal" evidence="19">
    <location>
        <begin position="723"/>
        <end position="1450"/>
    </location>
</feature>
<organism evidence="20 21">
    <name type="scientific">Pyrenophora seminiperda CCB06</name>
    <dbReference type="NCBI Taxonomy" id="1302712"/>
    <lineage>
        <taxon>Eukaryota</taxon>
        <taxon>Fungi</taxon>
        <taxon>Dikarya</taxon>
        <taxon>Ascomycota</taxon>
        <taxon>Pezizomycotina</taxon>
        <taxon>Dothideomycetes</taxon>
        <taxon>Pleosporomycetidae</taxon>
        <taxon>Pleosporales</taxon>
        <taxon>Pleosporineae</taxon>
        <taxon>Pleosporaceae</taxon>
        <taxon>Pyrenophora</taxon>
    </lineage>
</organism>
<comment type="function">
    <text evidence="2">Catalyzes the synthesis of 5-aminolevulinate (ALA) from succinyl-CoA and glycine, the first and rate-limiting step in heme biosynthesis.</text>
</comment>
<accession>A0A3M7M8Y2</accession>
<dbReference type="GO" id="GO:0003729">
    <property type="term" value="F:mRNA binding"/>
    <property type="evidence" value="ECO:0007669"/>
    <property type="project" value="TreeGrafter"/>
</dbReference>
<feature type="compositionally biased region" description="Basic and acidic residues" evidence="15">
    <location>
        <begin position="608"/>
        <end position="619"/>
    </location>
</feature>
<keyword evidence="14" id="KW-0012">Acyltransferase</keyword>
<dbReference type="InterPro" id="IPR015421">
    <property type="entry name" value="PyrdxlP-dep_Trfase_major"/>
</dbReference>
<evidence type="ECO:0000256" key="7">
    <source>
        <dbReference type="ARBA" id="ARBA00013257"/>
    </source>
</evidence>
<dbReference type="PROSITE" id="PS00599">
    <property type="entry name" value="AA_TRANSFER_CLASS_2"/>
    <property type="match status" value="1"/>
</dbReference>
<feature type="compositionally biased region" description="Pro residues" evidence="15">
    <location>
        <begin position="2622"/>
        <end position="2631"/>
    </location>
</feature>
<dbReference type="InterPro" id="IPR001917">
    <property type="entry name" value="Aminotrans_II_pyridoxalP_BS"/>
</dbReference>
<dbReference type="EC" id="2.3.1.37" evidence="7"/>
<evidence type="ECO:0000259" key="17">
    <source>
        <dbReference type="Pfam" id="PF11262"/>
    </source>
</evidence>
<feature type="region of interest" description="Disordered" evidence="15">
    <location>
        <begin position="2141"/>
        <end position="2934"/>
    </location>
</feature>
<evidence type="ECO:0000256" key="11">
    <source>
        <dbReference type="ARBA" id="ARBA00022898"/>
    </source>
</evidence>
<feature type="domain" description="Aminotransferase class I/classII large" evidence="16">
    <location>
        <begin position="173"/>
        <end position="529"/>
    </location>
</feature>
<dbReference type="OrthoDB" id="29024at2759"/>
<feature type="compositionally biased region" description="Basic and acidic residues" evidence="15">
    <location>
        <begin position="1167"/>
        <end position="1179"/>
    </location>
</feature>
<dbReference type="EMBL" id="KE747825">
    <property type="protein sequence ID" value="RMZ70908.1"/>
    <property type="molecule type" value="Genomic_DNA"/>
</dbReference>
<feature type="domain" description="THO complex subunitTHOC2 N-terminal" evidence="18">
    <location>
        <begin position="1452"/>
        <end position="1527"/>
    </location>
</feature>
<feature type="compositionally biased region" description="Basic and acidic residues" evidence="15">
    <location>
        <begin position="2483"/>
        <end position="2556"/>
    </location>
</feature>